<dbReference type="AlphaFoldDB" id="A0A9K3Q692"/>
<comment type="caution">
    <text evidence="1">The sequence shown here is derived from an EMBL/GenBank/DDBJ whole genome shotgun (WGS) entry which is preliminary data.</text>
</comment>
<dbReference type="EMBL" id="JAGRRH010000003">
    <property type="protein sequence ID" value="KAG7372161.1"/>
    <property type="molecule type" value="Genomic_DNA"/>
</dbReference>
<reference evidence="1" key="1">
    <citation type="journal article" date="2021" name="Sci. Rep.">
        <title>Diploid genomic architecture of Nitzschia inconspicua, an elite biomass production diatom.</title>
        <authorList>
            <person name="Oliver A."/>
            <person name="Podell S."/>
            <person name="Pinowska A."/>
            <person name="Traller J.C."/>
            <person name="Smith S.R."/>
            <person name="McClure R."/>
            <person name="Beliaev A."/>
            <person name="Bohutskyi P."/>
            <person name="Hill E.A."/>
            <person name="Rabines A."/>
            <person name="Zheng H."/>
            <person name="Allen L.Z."/>
            <person name="Kuo A."/>
            <person name="Grigoriev I.V."/>
            <person name="Allen A.E."/>
            <person name="Hazlebeck D."/>
            <person name="Allen E.E."/>
        </authorList>
    </citation>
    <scope>NUCLEOTIDE SEQUENCE</scope>
    <source>
        <strain evidence="1">Hildebrandi</strain>
    </source>
</reference>
<reference evidence="1" key="2">
    <citation type="submission" date="2021-04" db="EMBL/GenBank/DDBJ databases">
        <authorList>
            <person name="Podell S."/>
        </authorList>
    </citation>
    <scope>NUCLEOTIDE SEQUENCE</scope>
    <source>
        <strain evidence="1">Hildebrandi</strain>
    </source>
</reference>
<evidence type="ECO:0000313" key="1">
    <source>
        <dbReference type="EMBL" id="KAG7372161.1"/>
    </source>
</evidence>
<proteinExistence type="predicted"/>
<gene>
    <name evidence="1" type="ORF">IV203_018304</name>
</gene>
<keyword evidence="2" id="KW-1185">Reference proteome</keyword>
<organism evidence="1 2">
    <name type="scientific">Nitzschia inconspicua</name>
    <dbReference type="NCBI Taxonomy" id="303405"/>
    <lineage>
        <taxon>Eukaryota</taxon>
        <taxon>Sar</taxon>
        <taxon>Stramenopiles</taxon>
        <taxon>Ochrophyta</taxon>
        <taxon>Bacillariophyta</taxon>
        <taxon>Bacillariophyceae</taxon>
        <taxon>Bacillariophycidae</taxon>
        <taxon>Bacillariales</taxon>
        <taxon>Bacillariaceae</taxon>
        <taxon>Nitzschia</taxon>
    </lineage>
</organism>
<name>A0A9K3Q692_9STRA</name>
<accession>A0A9K3Q692</accession>
<dbReference type="OrthoDB" id="10668307at2759"/>
<dbReference type="Proteomes" id="UP000693970">
    <property type="component" value="Unassembled WGS sequence"/>
</dbReference>
<protein>
    <submittedName>
        <fullName evidence="1">Uncharacterized protein</fullName>
    </submittedName>
</protein>
<evidence type="ECO:0000313" key="2">
    <source>
        <dbReference type="Proteomes" id="UP000693970"/>
    </source>
</evidence>
<sequence length="171" mass="18658">MIPPLGNGPTQGDPEVTGKAILCASETHHHCRLDNKADEAAAAVQALSTAPVQQTKPGLDMNMELSDGVAYNSKRSFESKYVFRMMDAILVNALRAHQAVFDVAPCLATLEEPPSLTQLRRKLHCAESIEDYSWKTSLASLAELASLKRCTFVLPNLRGDSPANAVFMQQF</sequence>